<organism evidence="2 3">
    <name type="scientific">Peptoniphilus duerdenii ATCC BAA-1640</name>
    <dbReference type="NCBI Taxonomy" id="862517"/>
    <lineage>
        <taxon>Bacteria</taxon>
        <taxon>Bacillati</taxon>
        <taxon>Bacillota</taxon>
        <taxon>Tissierellia</taxon>
        <taxon>Tissierellales</taxon>
        <taxon>Peptoniphilaceae</taxon>
        <taxon>Peptoniphilus</taxon>
    </lineage>
</organism>
<dbReference type="eggNOG" id="COG0657">
    <property type="taxonomic scope" value="Bacteria"/>
</dbReference>
<dbReference type="STRING" id="862517.HMPREF9225_0252"/>
<accession>E0NJB3</accession>
<sequence>MSFTYKFAETLVKLSGAKKLFLLPEDKILNYARKANAKHPFTVPTDRDFIYEVEEIDGYKNLIVKNNEEKAGSAILFLYGGGNITCPDKRDLKFVKRLAKETKKDVWFSYYPLCIDNSIKVTYEFLYKTYENMLKYYSEENISFIGFSSGAVNALGVLLYNNDVGNLPMPKLIVAVSPGAVFRTEREKKMAEDLRDKDAIIAPDYLYNVEHISTKGEDIPEYMIYGPAGDFSNFPMTHFYYGTHEVIYAFAKSFADSYDKYKVPYKMHLGEGLCHCYPLLTFFPEGKAAQEEIIEILK</sequence>
<dbReference type="AlphaFoldDB" id="E0NJB3"/>
<dbReference type="Pfam" id="PF07859">
    <property type="entry name" value="Abhydrolase_3"/>
    <property type="match status" value="1"/>
</dbReference>
<dbReference type="InterPro" id="IPR029058">
    <property type="entry name" value="AB_hydrolase_fold"/>
</dbReference>
<evidence type="ECO:0000313" key="2">
    <source>
        <dbReference type="EMBL" id="EFM26232.1"/>
    </source>
</evidence>
<proteinExistence type="predicted"/>
<comment type="caution">
    <text evidence="2">The sequence shown here is derived from an EMBL/GenBank/DDBJ whole genome shotgun (WGS) entry which is preliminary data.</text>
</comment>
<protein>
    <recommendedName>
        <fullName evidence="1">Alpha/beta hydrolase fold-3 domain-containing protein</fullName>
    </recommendedName>
</protein>
<dbReference type="RefSeq" id="WP_008901088.1">
    <property type="nucleotide sequence ID" value="NZ_GL397071.1"/>
</dbReference>
<dbReference type="EMBL" id="AEEH01000014">
    <property type="protein sequence ID" value="EFM26232.1"/>
    <property type="molecule type" value="Genomic_DNA"/>
</dbReference>
<name>E0NJB3_9FIRM</name>
<keyword evidence="3" id="KW-1185">Reference proteome</keyword>
<dbReference type="SUPFAM" id="SSF53474">
    <property type="entry name" value="alpha/beta-Hydrolases"/>
    <property type="match status" value="1"/>
</dbReference>
<feature type="domain" description="Alpha/beta hydrolase fold-3" evidence="1">
    <location>
        <begin position="75"/>
        <end position="277"/>
    </location>
</feature>
<reference evidence="2 3" key="1">
    <citation type="submission" date="2010-07" db="EMBL/GenBank/DDBJ databases">
        <authorList>
            <person name="Muzny D."/>
            <person name="Qin X."/>
            <person name="Deng J."/>
            <person name="Jiang H."/>
            <person name="Liu Y."/>
            <person name="Qu J."/>
            <person name="Song X.-Z."/>
            <person name="Zhang L."/>
            <person name="Thornton R."/>
            <person name="Coyle M."/>
            <person name="Francisco L."/>
            <person name="Jackson L."/>
            <person name="Javaid M."/>
            <person name="Korchina V."/>
            <person name="Kovar C."/>
            <person name="Mata R."/>
            <person name="Mathew T."/>
            <person name="Ngo R."/>
            <person name="Nguyen L."/>
            <person name="Nguyen N."/>
            <person name="Okwuonu G."/>
            <person name="Ongeri F."/>
            <person name="Pham C."/>
            <person name="Simmons D."/>
            <person name="Wilczek-Boney K."/>
            <person name="Hale W."/>
            <person name="Jakkamsetti A."/>
            <person name="Pham P."/>
            <person name="Ruth R."/>
            <person name="San Lucas F."/>
            <person name="Warren J."/>
            <person name="Zhang J."/>
            <person name="Zhao Z."/>
            <person name="Zhou C."/>
            <person name="Zhu D."/>
            <person name="Lee S."/>
            <person name="Bess C."/>
            <person name="Blankenburg K."/>
            <person name="Forbes L."/>
            <person name="Fu Q."/>
            <person name="Gubbala S."/>
            <person name="Hirani K."/>
            <person name="Jayaseelan J.C."/>
            <person name="Lara F."/>
            <person name="Munidasa M."/>
            <person name="Palculict T."/>
            <person name="Patil S."/>
            <person name="Pu L.-L."/>
            <person name="Saada N."/>
            <person name="Tang L."/>
            <person name="Weissenberger G."/>
            <person name="Zhu Y."/>
            <person name="Hemphill L."/>
            <person name="Shang Y."/>
            <person name="Youmans B."/>
            <person name="Ayvaz T."/>
            <person name="Ross M."/>
            <person name="Santibanez J."/>
            <person name="Aqrawi P."/>
            <person name="Gross S."/>
            <person name="Joshi V."/>
            <person name="Fowler G."/>
            <person name="Nazareth L."/>
            <person name="Reid J."/>
            <person name="Worley K."/>
            <person name="Petrosino J."/>
            <person name="Highlander S."/>
            <person name="Gibbs R."/>
        </authorList>
    </citation>
    <scope>NUCLEOTIDE SEQUENCE [LARGE SCALE GENOMIC DNA]</scope>
    <source>
        <strain evidence="2 3">ATCC BAA-1640</strain>
    </source>
</reference>
<dbReference type="InterPro" id="IPR013094">
    <property type="entry name" value="AB_hydrolase_3"/>
</dbReference>
<evidence type="ECO:0000259" key="1">
    <source>
        <dbReference type="Pfam" id="PF07859"/>
    </source>
</evidence>
<dbReference type="HOGENOM" id="CLU_070793_0_0_9"/>
<dbReference type="GO" id="GO:0016787">
    <property type="term" value="F:hydrolase activity"/>
    <property type="evidence" value="ECO:0007669"/>
    <property type="project" value="InterPro"/>
</dbReference>
<dbReference type="Proteomes" id="UP000003280">
    <property type="component" value="Unassembled WGS sequence"/>
</dbReference>
<evidence type="ECO:0000313" key="3">
    <source>
        <dbReference type="Proteomes" id="UP000003280"/>
    </source>
</evidence>
<gene>
    <name evidence="2" type="ORF">HMPREF9225_0252</name>
</gene>
<dbReference type="Gene3D" id="3.40.50.1820">
    <property type="entry name" value="alpha/beta hydrolase"/>
    <property type="match status" value="1"/>
</dbReference>
<dbReference type="OrthoDB" id="1698432at2"/>